<evidence type="ECO:0008006" key="4">
    <source>
        <dbReference type="Google" id="ProtNLM"/>
    </source>
</evidence>
<evidence type="ECO:0000256" key="1">
    <source>
        <dbReference type="SAM" id="Phobius"/>
    </source>
</evidence>
<dbReference type="InterPro" id="IPR011990">
    <property type="entry name" value="TPR-like_helical_dom_sf"/>
</dbReference>
<comment type="caution">
    <text evidence="2">The sequence shown here is derived from an EMBL/GenBank/DDBJ whole genome shotgun (WGS) entry which is preliminary data.</text>
</comment>
<reference evidence="2 3" key="1">
    <citation type="submission" date="2019-06" db="EMBL/GenBank/DDBJ databases">
        <title>Sequencing the genomes of 1000 actinobacteria strains.</title>
        <authorList>
            <person name="Klenk H.-P."/>
        </authorList>
    </citation>
    <scope>NUCLEOTIDE SEQUENCE [LARGE SCALE GENOMIC DNA]</scope>
    <source>
        <strain evidence="2 3">DSM 24683</strain>
    </source>
</reference>
<feature type="transmembrane region" description="Helical" evidence="1">
    <location>
        <begin position="12"/>
        <end position="32"/>
    </location>
</feature>
<dbReference type="OrthoDB" id="3261206at2"/>
<dbReference type="Proteomes" id="UP000318380">
    <property type="component" value="Unassembled WGS sequence"/>
</dbReference>
<evidence type="ECO:0000313" key="3">
    <source>
        <dbReference type="Proteomes" id="UP000318380"/>
    </source>
</evidence>
<keyword evidence="1" id="KW-0812">Transmembrane</keyword>
<accession>A0A561BMM8</accession>
<sequence length="1414" mass="152719">MAARRRVWRWLLRGLAVLVLAALGTYLYVVGLDQADKLASALGLLVAVAGLFLSLRASQSPRAEVEDAQKPEPLSEPPRTAYLEDVRMLAPPQLLGREAELAQLATFCTADGPSHWRWVAEAWSGKSALLAWFVLHPPERVDVVSFFISTRFDQHDNRDAFIDAVTEQLDALAGVESAPLPVSARARHLRHQLRNVAATRRRDGRRLVLVVDGLDEDSAAAVGQSIAGLLPQEAVPGLKVIVAGRPNPPLPPELAADHPLRSATNIHVLTPSGRAKDLRLAAELELRRLLGDPLGRSMLGLLTVAAGHLTAADLAQLSGAEKYEARQLLRSSTGRTFVSRPGRWRTGPEYETFGLAHEELRLETLWSLDDSELERYRQALLSWAARFEADGWPADTPEYLLRGYPGFLRDAERFELAVALASDQKRQSRMLEVTGGDQYALSEISSLVTELVFQDRPDLPALARLGFHRRHLEVRNSLLPMNLPSLWAKLGQYDRAEAMAHAFATEFGREGAVGGVVWEIAEQRDVPRLERLLSSSEDPDHRLCALAALIEAATADADWLRVDQLTDRVLEEASSASDLPALMLVVTALAESDDQRAERLQARLEGKGYFAALVLVTRAKAAGERGDHALAARLSRRAEALSDDLPDARRFIVLSELAAAPSVVADEPSREALRRKTVPEPDQDLAPAAKVAVLTEAAARYWRAGWSSIAGELTDEVLSAYRALPTGAEARTALDGLCRLLGLAGDSAQAHVLIGAARERYRTDGRGQQALLTELALGLTEAGHHSAADQVLEGWPGDAREVSWGRLAQAEAGRGSTDRARSMIARMAPGPDRLQPLAELAQALAKAGDGSAVAAVADEAIGLADAVPDVDMDNYLTPEMTVYGAMVDLAHALADTGLPDRAAELADWVETRRAGRVDHPATAELVGLADALIGIDDAVRAERVIAVIDPMAQRRLQADLVDRLLSRGDDVQAEAVADRMLSEEGRLKSLAAVVRRRGCDGSELASKVCEPLGTGGAAPYYEAQARVSAVVELGAGCGYDAAARLAETIAVDDDVDWREWAFVLLAVTAAEAGDDQAAERLADQVHRPFRRIQVLTARAESGSGADRVDLVARAVATLPELEDPEQRRQAHLSIASAFEASELRDPAMEQATAARSLAAAIADPEDRDRALLDVVKWFVGVAEFDTAAATADLVGDEYERREAFVPIAKAAAIANDLVRAEAAVNSLPTEEWRQDAWADVGTAVADSGDHRRAEELSRCIIVESDGWTGGYQRVAGVLQAAARSAWSRDDLDEAERLLIALTNQAPFGTTPFWAADVAGSWADLAGAVGDPADERARLWVGRALDLVGQIREAEVRSVTRLRCVPAVYSRLAAGLIGQAFADGPWHLPLAAWGGIEPEGLQEFADEVLMTRHRG</sequence>
<keyword evidence="1" id="KW-0472">Membrane</keyword>
<protein>
    <recommendedName>
        <fullName evidence="4">NACHT domain-containing protein</fullName>
    </recommendedName>
</protein>
<dbReference type="EMBL" id="VIVK01000001">
    <property type="protein sequence ID" value="TWD80104.1"/>
    <property type="molecule type" value="Genomic_DNA"/>
</dbReference>
<keyword evidence="1" id="KW-1133">Transmembrane helix</keyword>
<dbReference type="RefSeq" id="WP_145803821.1">
    <property type="nucleotide sequence ID" value="NZ_VIVK01000001.1"/>
</dbReference>
<keyword evidence="3" id="KW-1185">Reference proteome</keyword>
<dbReference type="Gene3D" id="1.25.40.10">
    <property type="entry name" value="Tetratricopeptide repeat domain"/>
    <property type="match status" value="1"/>
</dbReference>
<evidence type="ECO:0000313" key="2">
    <source>
        <dbReference type="EMBL" id="TWD80104.1"/>
    </source>
</evidence>
<name>A0A561BMM8_9ACTN</name>
<proteinExistence type="predicted"/>
<organism evidence="2 3">
    <name type="scientific">Kribbella amoyensis</name>
    <dbReference type="NCBI Taxonomy" id="996641"/>
    <lineage>
        <taxon>Bacteria</taxon>
        <taxon>Bacillati</taxon>
        <taxon>Actinomycetota</taxon>
        <taxon>Actinomycetes</taxon>
        <taxon>Propionibacteriales</taxon>
        <taxon>Kribbellaceae</taxon>
        <taxon>Kribbella</taxon>
    </lineage>
</organism>
<gene>
    <name evidence="2" type="ORF">FB561_1176</name>
</gene>